<dbReference type="Proteomes" id="UP000199595">
    <property type="component" value="Unassembled WGS sequence"/>
</dbReference>
<proteinExistence type="predicted"/>
<dbReference type="OrthoDB" id="9794572at2"/>
<dbReference type="STRING" id="762486.SAMN05444411_11142"/>
<dbReference type="EMBL" id="FNNJ01000011">
    <property type="protein sequence ID" value="SDX89960.1"/>
    <property type="molecule type" value="Genomic_DNA"/>
</dbReference>
<dbReference type="RefSeq" id="WP_090125616.1">
    <property type="nucleotide sequence ID" value="NZ_FNNJ01000011.1"/>
</dbReference>
<reference evidence="1 2" key="1">
    <citation type="submission" date="2016-10" db="EMBL/GenBank/DDBJ databases">
        <authorList>
            <person name="de Groot N.N."/>
        </authorList>
    </citation>
    <scope>NUCLEOTIDE SEQUENCE [LARGE SCALE GENOMIC DNA]</scope>
    <source>
        <strain evidence="1 2">DSM 24956</strain>
    </source>
</reference>
<evidence type="ECO:0000313" key="2">
    <source>
        <dbReference type="Proteomes" id="UP000199595"/>
    </source>
</evidence>
<organism evidence="1 2">
    <name type="scientific">Lutibacter oricola</name>
    <dbReference type="NCBI Taxonomy" id="762486"/>
    <lineage>
        <taxon>Bacteria</taxon>
        <taxon>Pseudomonadati</taxon>
        <taxon>Bacteroidota</taxon>
        <taxon>Flavobacteriia</taxon>
        <taxon>Flavobacteriales</taxon>
        <taxon>Flavobacteriaceae</taxon>
        <taxon>Lutibacter</taxon>
    </lineage>
</organism>
<protein>
    <submittedName>
        <fullName evidence="1">Uncharacterized protein</fullName>
    </submittedName>
</protein>
<dbReference type="SUPFAM" id="SSF75005">
    <property type="entry name" value="Arabinanase/levansucrase/invertase"/>
    <property type="match status" value="1"/>
</dbReference>
<dbReference type="CDD" id="cd08994">
    <property type="entry name" value="GH43_62_32_68_117_130-like"/>
    <property type="match status" value="1"/>
</dbReference>
<evidence type="ECO:0000313" key="1">
    <source>
        <dbReference type="EMBL" id="SDX89960.1"/>
    </source>
</evidence>
<dbReference type="AlphaFoldDB" id="A0A1H3FG86"/>
<dbReference type="InterPro" id="IPR023296">
    <property type="entry name" value="Glyco_hydro_beta-prop_sf"/>
</dbReference>
<sequence>MIKKQQFSRVIILVICLFVSETYAQDVKRARPKEWNGLVEGSRFIDRFLPIPVIGEKKSDTWGAKQVVPRYVDNGIEEKDWSYWGGNIIQDEEGKYHQYICRWREDSEKGHMAWPQSEVAHVIGNNLLGPFKYVETIGKGHNPEIYKIKDGRYVISVNGGYYLSKSLNGPWEYSKFEYDQREKPILDHLTNNTFAQREDGSYLMVSRGGEVFFSESGLPPFYMVTDKSNYPPYDGRYEDPVIWRTNIQYHMIVNDWLGRIAYYLRSKDGIHWKLDAGEAYLPGIVKYEDKTLEDWYKFERIKMFQDKYGRAIQANFAVADTIKKQDRGSDNHSSKNIGIPLTIGKLITVLNTEKLTANTQEIRLKVQAEKGFNPHKHINFKSLRFGASETVNFGGGSKVIKKEKAGNDLILTFEGKGNGLTEDNFAGKLLGKTRKGKLLFGFAQLPEINYLEQALSSKYPVLELNGRNLKVSLEVQNFGQVNSIKTPVEIQYKKEGKWQSLAKGVITVLKPFEKTIIQMHAKKFAEIGEVANTRVIISQKGQKTSTLEGKVIVR</sequence>
<keyword evidence="2" id="KW-1185">Reference proteome</keyword>
<gene>
    <name evidence="1" type="ORF">SAMN05444411_11142</name>
</gene>
<name>A0A1H3FG86_9FLAO</name>
<accession>A0A1H3FG86</accession>
<dbReference type="Gene3D" id="2.115.10.20">
    <property type="entry name" value="Glycosyl hydrolase domain, family 43"/>
    <property type="match status" value="1"/>
</dbReference>